<protein>
    <submittedName>
        <fullName evidence="2">Uncharacterized protein</fullName>
    </submittedName>
</protein>
<sequence length="215" mass="23269">MSSSTFTPSDAVDTTNERNWSANLGMLDWDETKIVFTKRSLLEFLKYVDVTVDPNFTTIQKLPRYARFGKMSEGESSPATQGVVAAETATGGASSPEPADSGFRPSRRVRDVPGGSHTKLFGTDETEDALASAPRSGSIQAMPANQPVVQSNMSTQPSETKSPSAETIPDAPGRPRRTTSSGVAGLWDAPEKDEFKPTRRVRERPGGRDSIQDLF</sequence>
<evidence type="ECO:0000313" key="2">
    <source>
        <dbReference type="EMBL" id="OCH95239.1"/>
    </source>
</evidence>
<gene>
    <name evidence="2" type="ORF">OBBRIDRAFT_788425</name>
</gene>
<organism evidence="2 3">
    <name type="scientific">Obba rivulosa</name>
    <dbReference type="NCBI Taxonomy" id="1052685"/>
    <lineage>
        <taxon>Eukaryota</taxon>
        <taxon>Fungi</taxon>
        <taxon>Dikarya</taxon>
        <taxon>Basidiomycota</taxon>
        <taxon>Agaricomycotina</taxon>
        <taxon>Agaricomycetes</taxon>
        <taxon>Polyporales</taxon>
        <taxon>Gelatoporiaceae</taxon>
        <taxon>Obba</taxon>
    </lineage>
</organism>
<accession>A0A8E2DSS1</accession>
<dbReference type="AlphaFoldDB" id="A0A8E2DSS1"/>
<feature type="compositionally biased region" description="Polar residues" evidence="1">
    <location>
        <begin position="147"/>
        <end position="165"/>
    </location>
</feature>
<name>A0A8E2DSS1_9APHY</name>
<keyword evidence="3" id="KW-1185">Reference proteome</keyword>
<feature type="region of interest" description="Disordered" evidence="1">
    <location>
        <begin position="71"/>
        <end position="215"/>
    </location>
</feature>
<evidence type="ECO:0000313" key="3">
    <source>
        <dbReference type="Proteomes" id="UP000250043"/>
    </source>
</evidence>
<evidence type="ECO:0000256" key="1">
    <source>
        <dbReference type="SAM" id="MobiDB-lite"/>
    </source>
</evidence>
<reference evidence="2 3" key="1">
    <citation type="submission" date="2016-07" db="EMBL/GenBank/DDBJ databases">
        <title>Draft genome of the white-rot fungus Obba rivulosa 3A-2.</title>
        <authorList>
            <consortium name="DOE Joint Genome Institute"/>
            <person name="Miettinen O."/>
            <person name="Riley R."/>
            <person name="Acob R."/>
            <person name="Barry K."/>
            <person name="Cullen D."/>
            <person name="De Vries R."/>
            <person name="Hainaut M."/>
            <person name="Hatakka A."/>
            <person name="Henrissat B."/>
            <person name="Hilden K."/>
            <person name="Kuo R."/>
            <person name="Labutti K."/>
            <person name="Lipzen A."/>
            <person name="Makela M.R."/>
            <person name="Sandor L."/>
            <person name="Spatafora J.W."/>
            <person name="Grigoriev I.V."/>
            <person name="Hibbett D.S."/>
        </authorList>
    </citation>
    <scope>NUCLEOTIDE SEQUENCE [LARGE SCALE GENOMIC DNA]</scope>
    <source>
        <strain evidence="2 3">3A-2</strain>
    </source>
</reference>
<feature type="compositionally biased region" description="Low complexity" evidence="1">
    <location>
        <begin position="79"/>
        <end position="93"/>
    </location>
</feature>
<dbReference type="EMBL" id="KV722337">
    <property type="protein sequence ID" value="OCH95239.1"/>
    <property type="molecule type" value="Genomic_DNA"/>
</dbReference>
<feature type="compositionally biased region" description="Basic and acidic residues" evidence="1">
    <location>
        <begin position="203"/>
        <end position="215"/>
    </location>
</feature>
<dbReference type="Proteomes" id="UP000250043">
    <property type="component" value="Unassembled WGS sequence"/>
</dbReference>
<dbReference type="OrthoDB" id="4062651at2759"/>
<proteinExistence type="predicted"/>